<keyword evidence="2" id="KW-1185">Reference proteome</keyword>
<dbReference type="OrthoDB" id="7508265at2"/>
<gene>
    <name evidence="1" type="ORF">NSU_0733</name>
</gene>
<dbReference type="AlphaFoldDB" id="G6E8R2"/>
<reference evidence="1 2" key="1">
    <citation type="journal article" date="2012" name="J. Bacteriol.">
        <title>Genome sequence of benzo(a)pyrene-degrading bacterium Novosphingobium pentaromativorans US6-1.</title>
        <authorList>
            <person name="Luo Y.R."/>
            <person name="Kang S.G."/>
            <person name="Kim S.J."/>
            <person name="Kim M.R."/>
            <person name="Li N."/>
            <person name="Lee J.H."/>
            <person name="Kwon K.K."/>
        </authorList>
    </citation>
    <scope>NUCLEOTIDE SEQUENCE [LARGE SCALE GENOMIC DNA]</scope>
    <source>
        <strain evidence="1 2">US6-1</strain>
    </source>
</reference>
<dbReference type="PATRIC" id="fig|1088721.3.peg.724"/>
<evidence type="ECO:0000313" key="1">
    <source>
        <dbReference type="EMBL" id="EHJ62136.1"/>
    </source>
</evidence>
<dbReference type="RefSeq" id="WP_007011649.1">
    <property type="nucleotide sequence ID" value="NZ_AGFM01000009.1"/>
</dbReference>
<protein>
    <submittedName>
        <fullName evidence="1">Uncharacterized protein</fullName>
    </submittedName>
</protein>
<dbReference type="EMBL" id="AGFM01000009">
    <property type="protein sequence ID" value="EHJ62136.1"/>
    <property type="molecule type" value="Genomic_DNA"/>
</dbReference>
<proteinExistence type="predicted"/>
<dbReference type="Proteomes" id="UP000004030">
    <property type="component" value="Unassembled WGS sequence"/>
</dbReference>
<accession>G6E8R2</accession>
<name>G6E8R2_9SPHN</name>
<dbReference type="KEGG" id="npn:JI59_16450"/>
<organism evidence="1 2">
    <name type="scientific">Novosphingobium pentaromativorans US6-1</name>
    <dbReference type="NCBI Taxonomy" id="1088721"/>
    <lineage>
        <taxon>Bacteria</taxon>
        <taxon>Pseudomonadati</taxon>
        <taxon>Pseudomonadota</taxon>
        <taxon>Alphaproteobacteria</taxon>
        <taxon>Sphingomonadales</taxon>
        <taxon>Sphingomonadaceae</taxon>
        <taxon>Novosphingobium</taxon>
    </lineage>
</organism>
<dbReference type="STRING" id="1088721.JI59_16450"/>
<sequence>MSNWLPGTKNDCGVYCPHEELKLYRKGGGRRAAIDLVETPEGWRSYRGFSFFTGSWWGSTGPITDDCQPHPRREDAIREQIARFHRDFAKLTDPSMQREAREIIEWAESLVPDQMDLFGAAA</sequence>
<evidence type="ECO:0000313" key="2">
    <source>
        <dbReference type="Proteomes" id="UP000004030"/>
    </source>
</evidence>
<comment type="caution">
    <text evidence="1">The sequence shown here is derived from an EMBL/GenBank/DDBJ whole genome shotgun (WGS) entry which is preliminary data.</text>
</comment>